<dbReference type="Proteomes" id="UP000019681">
    <property type="component" value="Unassembled WGS sequence"/>
</dbReference>
<dbReference type="GO" id="GO:0003676">
    <property type="term" value="F:nucleic acid binding"/>
    <property type="evidence" value="ECO:0007669"/>
    <property type="project" value="InterPro"/>
</dbReference>
<dbReference type="Gene3D" id="3.40.1350.10">
    <property type="match status" value="1"/>
</dbReference>
<dbReference type="InterPro" id="IPR011335">
    <property type="entry name" value="Restrct_endonuc-II-like"/>
</dbReference>
<gene>
    <name evidence="1" type="ORF">Q428_00780</name>
</gene>
<organism evidence="1 2">
    <name type="scientific">Fervidicella metallireducens AeB</name>
    <dbReference type="NCBI Taxonomy" id="1403537"/>
    <lineage>
        <taxon>Bacteria</taxon>
        <taxon>Bacillati</taxon>
        <taxon>Bacillota</taxon>
        <taxon>Clostridia</taxon>
        <taxon>Eubacteriales</taxon>
        <taxon>Clostridiaceae</taxon>
        <taxon>Fervidicella</taxon>
    </lineage>
</organism>
<dbReference type="InterPro" id="IPR011856">
    <property type="entry name" value="tRNA_endonuc-like_dom_sf"/>
</dbReference>
<dbReference type="SUPFAM" id="SSF52980">
    <property type="entry name" value="Restriction endonuclease-like"/>
    <property type="match status" value="1"/>
</dbReference>
<dbReference type="RefSeq" id="WP_035377251.1">
    <property type="nucleotide sequence ID" value="NZ_AZQP01000001.1"/>
</dbReference>
<keyword evidence="2" id="KW-1185">Reference proteome</keyword>
<proteinExistence type="predicted"/>
<reference evidence="1 2" key="1">
    <citation type="journal article" date="2014" name="Genome Announc.">
        <title>Draft Genome Sequence of Fervidicella metallireducens Strain AeBT, an Iron-Reducing Thermoanaerobe from the Great Artesian Basin.</title>
        <authorList>
            <person name="Patel B.K."/>
        </authorList>
    </citation>
    <scope>NUCLEOTIDE SEQUENCE [LARGE SCALE GENOMIC DNA]</scope>
    <source>
        <strain evidence="1 2">AeB</strain>
    </source>
</reference>
<dbReference type="STRING" id="1403537.Q428_00780"/>
<sequence>MDNILIQNLTEEIKLLREELHCIRSYLGVDNHNLINSKKFHNTAKNEESLVTFVPKDEENNDAIKYLLSKKINIKSYKVETEDDIFFKLSNYLGNRYPHLKDLYNTIKPSLSTGGSFYYNMQNKPQEVIAYATQFCNLLHQNAFLTNYSYKKSSKIIIGTPQRIGKVINFFTGGWLENYILHFLLQLLKTKEINNFSFVQNCQIELPNGDDFEIDMLFVINDSPIWIECKTGDYQRYISKYADFRKKLGTSADKSILLVSDLPEGISKNLTSTFQIKVCDLNEGKMYIEDLVDKL</sequence>
<dbReference type="OrthoDB" id="574082at2"/>
<name>A0A017S139_9CLOT</name>
<evidence type="ECO:0000313" key="2">
    <source>
        <dbReference type="Proteomes" id="UP000019681"/>
    </source>
</evidence>
<dbReference type="AlphaFoldDB" id="A0A017S139"/>
<comment type="caution">
    <text evidence="1">The sequence shown here is derived from an EMBL/GenBank/DDBJ whole genome shotgun (WGS) entry which is preliminary data.</text>
</comment>
<protein>
    <submittedName>
        <fullName evidence="1">Uncharacterized protein</fullName>
    </submittedName>
</protein>
<evidence type="ECO:0000313" key="1">
    <source>
        <dbReference type="EMBL" id="EYE89890.1"/>
    </source>
</evidence>
<accession>A0A017S139</accession>
<dbReference type="EMBL" id="AZQP01000001">
    <property type="protein sequence ID" value="EYE89890.1"/>
    <property type="molecule type" value="Genomic_DNA"/>
</dbReference>